<dbReference type="PANTHER" id="PTHR10073">
    <property type="entry name" value="DNA MISMATCH REPAIR PROTEIN MLH, PMS, MUTL"/>
    <property type="match status" value="1"/>
</dbReference>
<dbReference type="KEGG" id="cmk:103176529"/>
<dbReference type="GO" id="GO:0032389">
    <property type="term" value="C:MutLalpha complex"/>
    <property type="evidence" value="ECO:0007669"/>
    <property type="project" value="TreeGrafter"/>
</dbReference>
<dbReference type="SMART" id="SM01340">
    <property type="entry name" value="DNA_mis_repair"/>
    <property type="match status" value="1"/>
</dbReference>
<evidence type="ECO:0000313" key="7">
    <source>
        <dbReference type="Proteomes" id="UP000314986"/>
    </source>
</evidence>
<dbReference type="InterPro" id="IPR020568">
    <property type="entry name" value="Ribosomal_Su5_D2-typ_SF"/>
</dbReference>
<feature type="compositionally biased region" description="Low complexity" evidence="4">
    <location>
        <begin position="533"/>
        <end position="543"/>
    </location>
</feature>
<reference evidence="7" key="1">
    <citation type="journal article" date="2006" name="Science">
        <title>Ancient noncoding elements conserved in the human genome.</title>
        <authorList>
            <person name="Venkatesh B."/>
            <person name="Kirkness E.F."/>
            <person name="Loh Y.H."/>
            <person name="Halpern A.L."/>
            <person name="Lee A.P."/>
            <person name="Johnson J."/>
            <person name="Dandona N."/>
            <person name="Viswanathan L.D."/>
            <person name="Tay A."/>
            <person name="Venter J.C."/>
            <person name="Strausberg R.L."/>
            <person name="Brenner S."/>
        </authorList>
    </citation>
    <scope>NUCLEOTIDE SEQUENCE [LARGE SCALE GENOMIC DNA]</scope>
</reference>
<reference evidence="7" key="2">
    <citation type="journal article" date="2007" name="PLoS Biol.">
        <title>Survey sequencing and comparative analysis of the elephant shark (Callorhinchus milii) genome.</title>
        <authorList>
            <person name="Venkatesh B."/>
            <person name="Kirkness E.F."/>
            <person name="Loh Y.H."/>
            <person name="Halpern A.L."/>
            <person name="Lee A.P."/>
            <person name="Johnson J."/>
            <person name="Dandona N."/>
            <person name="Viswanathan L.D."/>
            <person name="Tay A."/>
            <person name="Venter J.C."/>
            <person name="Strausberg R.L."/>
            <person name="Brenner S."/>
        </authorList>
    </citation>
    <scope>NUCLEOTIDE SEQUENCE [LARGE SCALE GENOMIC DNA]</scope>
</reference>
<dbReference type="InterPro" id="IPR014762">
    <property type="entry name" value="DNA_mismatch_repair_CS"/>
</dbReference>
<dbReference type="OMA" id="HRCEDPE"/>
<dbReference type="PROSITE" id="PS50118">
    <property type="entry name" value="HMG_BOX_2"/>
    <property type="match status" value="1"/>
</dbReference>
<dbReference type="GO" id="GO:0030983">
    <property type="term" value="F:mismatched DNA binding"/>
    <property type="evidence" value="ECO:0007669"/>
    <property type="project" value="InterPro"/>
</dbReference>
<organism evidence="6 7">
    <name type="scientific">Callorhinchus milii</name>
    <name type="common">Ghost shark</name>
    <dbReference type="NCBI Taxonomy" id="7868"/>
    <lineage>
        <taxon>Eukaryota</taxon>
        <taxon>Metazoa</taxon>
        <taxon>Chordata</taxon>
        <taxon>Craniata</taxon>
        <taxon>Vertebrata</taxon>
        <taxon>Chondrichthyes</taxon>
        <taxon>Holocephali</taxon>
        <taxon>Chimaeriformes</taxon>
        <taxon>Callorhinchidae</taxon>
        <taxon>Callorhinchus</taxon>
    </lineage>
</organism>
<dbReference type="RefSeq" id="XP_042192381.1">
    <property type="nucleotide sequence ID" value="XM_042336447.1"/>
</dbReference>
<dbReference type="FunFam" id="1.10.30.10:FF:000026">
    <property type="entry name" value="PMS1 homolog 1, mismatch repair system component"/>
    <property type="match status" value="1"/>
</dbReference>
<dbReference type="FunFam" id="3.30.230.10:FF:000030">
    <property type="entry name" value="PMS1 homolog 1, mismatch repair system component"/>
    <property type="match status" value="1"/>
</dbReference>
<dbReference type="GO" id="GO:0006298">
    <property type="term" value="P:mismatch repair"/>
    <property type="evidence" value="ECO:0007669"/>
    <property type="project" value="InterPro"/>
</dbReference>
<protein>
    <submittedName>
        <fullName evidence="6">PMS1 homolog 1, mismatch repair system component</fullName>
    </submittedName>
</protein>
<dbReference type="Ensembl" id="ENSCMIT00000036461.1">
    <property type="protein sequence ID" value="ENSCMIP00000035932.1"/>
    <property type="gene ID" value="ENSCMIG00000015174.1"/>
</dbReference>
<dbReference type="FunFam" id="3.30.565.10:FF:000017">
    <property type="entry name" value="PMS1 homolog 1, mismatch repair system component"/>
    <property type="match status" value="1"/>
</dbReference>
<evidence type="ECO:0000259" key="5">
    <source>
        <dbReference type="PROSITE" id="PS50118"/>
    </source>
</evidence>
<dbReference type="AlphaFoldDB" id="A0A4W3J1W3"/>
<feature type="compositionally biased region" description="Polar residues" evidence="4">
    <location>
        <begin position="518"/>
        <end position="532"/>
    </location>
</feature>
<keyword evidence="3" id="KW-0539">Nucleus</keyword>
<dbReference type="SMART" id="SM00398">
    <property type="entry name" value="HMG"/>
    <property type="match status" value="1"/>
</dbReference>
<dbReference type="RefSeq" id="XP_007888329.1">
    <property type="nucleotide sequence ID" value="XM_007890138.2"/>
</dbReference>
<dbReference type="SUPFAM" id="SSF47095">
    <property type="entry name" value="HMG-box"/>
    <property type="match status" value="1"/>
</dbReference>
<dbReference type="Gene3D" id="3.30.565.10">
    <property type="entry name" value="Histidine kinase-like ATPase, C-terminal domain"/>
    <property type="match status" value="1"/>
</dbReference>
<evidence type="ECO:0000256" key="3">
    <source>
        <dbReference type="PROSITE-ProRule" id="PRU00267"/>
    </source>
</evidence>
<dbReference type="SUPFAM" id="SSF55874">
    <property type="entry name" value="ATPase domain of HSP90 chaperone/DNA topoisomerase II/histidine kinase"/>
    <property type="match status" value="1"/>
</dbReference>
<dbReference type="GeneID" id="103176529"/>
<reference evidence="6" key="5">
    <citation type="submission" date="2025-09" db="UniProtKB">
        <authorList>
            <consortium name="Ensembl"/>
        </authorList>
    </citation>
    <scope>IDENTIFICATION</scope>
</reference>
<accession>A0A4W3J1W3</accession>
<dbReference type="InterPro" id="IPR036910">
    <property type="entry name" value="HMG_box_dom_sf"/>
</dbReference>
<feature type="domain" description="HMG box" evidence="5">
    <location>
        <begin position="564"/>
        <end position="632"/>
    </location>
</feature>
<dbReference type="InterPro" id="IPR013507">
    <property type="entry name" value="DNA_mismatch_S5_2-like"/>
</dbReference>
<dbReference type="InParanoid" id="A0A4W3J1W3"/>
<gene>
    <name evidence="6" type="primary">pms1</name>
</gene>
<evidence type="ECO:0000256" key="1">
    <source>
        <dbReference type="ARBA" id="ARBA00006082"/>
    </source>
</evidence>
<sequence length="922" mass="103413">MQHLPPETIRLLSSSQTISSVVSVVKELVENSLDANATNIEVKLENNGFDKIEVRDNGDGIKAIDVPVMGLKHYTSKISQHEDLETLQTYGFRGEALCCICGVSGIIITTKTADDEVSTQYTLDNIGHVVSQKPSHMGQGTTVTVLRLFKNIPVRKQFYSTAKKCKEELKKIQDLLMAYSIIKPELRIVFTHNKAIVWQKAKVSDHKKALLTVLGTAVMVSMVPFQHHEQEPEIFLSGFLPKSGSNSSLTSLTSPDRSFIFVNSRPVHHKEILKMIRQYYAAQSQKDSSHIRYPICFLNILVSAAFVDVNLTPDKTQIMLLNKEAILSAIEKILISIYGTLPTTMAGEPSSECANKIEQLSSDMLSDCRTIPLSETSQVTEATIPCSKTKEVSGDLGKEVNAVSNVALIESSEKSHKPGDKPLCNILELDSTLALNNNSIFSKPRDATVMDICFENANNLSLSLETLKEAQKSIQIEQDTVEMSAESWSMGHGVKDSAGQIIEPVKILIPGKIGGQNQTICDKDTQQTPTDTSPSKYQSKSSSNVVQDKTGQITLYDLISNHTIRKALSPSALFMQETRLKLLAENPKTSLQDISVELEDMWKNLNEEEKKKFEEKAVKDLDRYNSQLKRVQTSHQGEKQQPKLNSVTKFVQKHKRRAPLSNQQILDKLFESQTQKKTALEPSRKTVEVPFSLSSLKTQLQQLSKSFDSGGERLQLINRLSCYNGWVIASGRKLMLLNPFRVEEALLYRRLMENHILPTQTLDTPISLSNSLLGGPQYIDRLCKMQKECSELNGVVSFTDPRLVFNGFKIQLIPGASTAEQHLHIQEMARCLPYYGVSDLQEILRAVLTKNAQRVHQCRPLKVVNYLEGEAVRLIRQLPLHLSREDIEDMLVRMQQQLEKECNTCIHGRPFIHHLADLPEPE</sequence>
<dbReference type="SUPFAM" id="SSF54211">
    <property type="entry name" value="Ribosomal protein S5 domain 2-like"/>
    <property type="match status" value="1"/>
</dbReference>
<dbReference type="GeneTree" id="ENSGT00940000157085"/>
<dbReference type="NCBIfam" id="TIGR00585">
    <property type="entry name" value="mutl"/>
    <property type="match status" value="1"/>
</dbReference>
<dbReference type="CDD" id="cd21985">
    <property type="entry name" value="HMG-box_PMS1"/>
    <property type="match status" value="1"/>
</dbReference>
<dbReference type="InterPro" id="IPR002099">
    <property type="entry name" value="MutL/Mlh/PMS"/>
</dbReference>
<name>A0A4W3J1W3_CALMI</name>
<dbReference type="PANTHER" id="PTHR10073:SF54">
    <property type="entry name" value="PMS1 PROTEIN HOMOLOG 1"/>
    <property type="match status" value="1"/>
</dbReference>
<evidence type="ECO:0000256" key="2">
    <source>
        <dbReference type="ARBA" id="ARBA00022763"/>
    </source>
</evidence>
<dbReference type="Pfam" id="PF01119">
    <property type="entry name" value="DNA_mis_repair"/>
    <property type="match status" value="1"/>
</dbReference>
<dbReference type="Gene3D" id="3.30.230.10">
    <property type="match status" value="1"/>
</dbReference>
<feature type="DNA-binding region" description="HMG box" evidence="3">
    <location>
        <begin position="564"/>
        <end position="632"/>
    </location>
</feature>
<dbReference type="CDD" id="cd03485">
    <property type="entry name" value="MutL_Trans_hPMS_1_like"/>
    <property type="match status" value="1"/>
</dbReference>
<dbReference type="CTD" id="5378"/>
<comment type="similarity">
    <text evidence="1">Belongs to the DNA mismatch repair MutL/HexB family.</text>
</comment>
<dbReference type="PROSITE" id="PS00058">
    <property type="entry name" value="DNA_MISMATCH_REPAIR_1"/>
    <property type="match status" value="1"/>
</dbReference>
<feature type="region of interest" description="Disordered" evidence="4">
    <location>
        <begin position="518"/>
        <end position="544"/>
    </location>
</feature>
<dbReference type="InterPro" id="IPR036890">
    <property type="entry name" value="HATPase_C_sf"/>
</dbReference>
<keyword evidence="3" id="KW-0238">DNA-binding</keyword>
<reference evidence="6" key="4">
    <citation type="submission" date="2025-08" db="UniProtKB">
        <authorList>
            <consortium name="Ensembl"/>
        </authorList>
    </citation>
    <scope>IDENTIFICATION</scope>
</reference>
<dbReference type="Pfam" id="PF00505">
    <property type="entry name" value="HMG_box"/>
    <property type="match status" value="1"/>
</dbReference>
<dbReference type="InterPro" id="IPR009071">
    <property type="entry name" value="HMG_box_dom"/>
</dbReference>
<dbReference type="GO" id="GO:0140664">
    <property type="term" value="F:ATP-dependent DNA damage sensor activity"/>
    <property type="evidence" value="ECO:0007669"/>
    <property type="project" value="InterPro"/>
</dbReference>
<dbReference type="InterPro" id="IPR038973">
    <property type="entry name" value="MutL/Mlh/Pms-like"/>
</dbReference>
<dbReference type="RefSeq" id="XP_042192380.1">
    <property type="nucleotide sequence ID" value="XM_042336446.1"/>
</dbReference>
<dbReference type="InterPro" id="IPR014721">
    <property type="entry name" value="Ribsml_uS5_D2-typ_fold_subgr"/>
</dbReference>
<dbReference type="RefSeq" id="XP_007888328.1">
    <property type="nucleotide sequence ID" value="XM_007890137.2"/>
</dbReference>
<dbReference type="GO" id="GO:0016887">
    <property type="term" value="F:ATP hydrolysis activity"/>
    <property type="evidence" value="ECO:0007669"/>
    <property type="project" value="InterPro"/>
</dbReference>
<reference evidence="7" key="3">
    <citation type="journal article" date="2014" name="Nature">
        <title>Elephant shark genome provides unique insights into gnathostome evolution.</title>
        <authorList>
            <consortium name="International Elephant Shark Genome Sequencing Consortium"/>
            <person name="Venkatesh B."/>
            <person name="Lee A.P."/>
            <person name="Ravi V."/>
            <person name="Maurya A.K."/>
            <person name="Lian M.M."/>
            <person name="Swann J.B."/>
            <person name="Ohta Y."/>
            <person name="Flajnik M.F."/>
            <person name="Sutoh Y."/>
            <person name="Kasahara M."/>
            <person name="Hoon S."/>
            <person name="Gangu V."/>
            <person name="Roy S.W."/>
            <person name="Irimia M."/>
            <person name="Korzh V."/>
            <person name="Kondrychyn I."/>
            <person name="Lim Z.W."/>
            <person name="Tay B.H."/>
            <person name="Tohari S."/>
            <person name="Kong K.W."/>
            <person name="Ho S."/>
            <person name="Lorente-Galdos B."/>
            <person name="Quilez J."/>
            <person name="Marques-Bonet T."/>
            <person name="Raney B.J."/>
            <person name="Ingham P.W."/>
            <person name="Tay A."/>
            <person name="Hillier L.W."/>
            <person name="Minx P."/>
            <person name="Boehm T."/>
            <person name="Wilson R.K."/>
            <person name="Brenner S."/>
            <person name="Warren W.C."/>
        </authorList>
    </citation>
    <scope>NUCLEOTIDE SEQUENCE [LARGE SCALE GENOMIC DNA]</scope>
</reference>
<dbReference type="GO" id="GO:0005524">
    <property type="term" value="F:ATP binding"/>
    <property type="evidence" value="ECO:0007669"/>
    <property type="project" value="InterPro"/>
</dbReference>
<keyword evidence="2" id="KW-0227">DNA damage</keyword>
<evidence type="ECO:0000256" key="4">
    <source>
        <dbReference type="SAM" id="MobiDB-lite"/>
    </source>
</evidence>
<dbReference type="OrthoDB" id="10263226at2759"/>
<evidence type="ECO:0000313" key="6">
    <source>
        <dbReference type="Ensembl" id="ENSCMIP00000035932.1"/>
    </source>
</evidence>
<dbReference type="STRING" id="7868.ENSCMIP00000035932"/>
<keyword evidence="7" id="KW-1185">Reference proteome</keyword>
<dbReference type="Proteomes" id="UP000314986">
    <property type="component" value="Unassembled WGS sequence"/>
</dbReference>
<dbReference type="RefSeq" id="XP_042192382.1">
    <property type="nucleotide sequence ID" value="XM_042336448.1"/>
</dbReference>
<dbReference type="Gene3D" id="1.10.30.10">
    <property type="entry name" value="High mobility group box domain"/>
    <property type="match status" value="1"/>
</dbReference>
<dbReference type="CDD" id="cd16926">
    <property type="entry name" value="HATPase_MutL-MLH-PMS-like"/>
    <property type="match status" value="1"/>
</dbReference>
<proteinExistence type="inferred from homology"/>
<dbReference type="Pfam" id="PF13589">
    <property type="entry name" value="HATPase_c_3"/>
    <property type="match status" value="1"/>
</dbReference>